<accession>A0A8H7IX72</accession>
<dbReference type="Proteomes" id="UP000651452">
    <property type="component" value="Unassembled WGS sequence"/>
</dbReference>
<reference evidence="2" key="1">
    <citation type="submission" date="2018-12" db="EMBL/GenBank/DDBJ databases">
        <authorList>
            <person name="Syme R.A."/>
            <person name="Farfan-Caceres L."/>
            <person name="Lichtenzveig J."/>
        </authorList>
    </citation>
    <scope>NUCLEOTIDE SEQUENCE</scope>
    <source>
        <strain evidence="2">Al4</strain>
    </source>
</reference>
<evidence type="ECO:0000313" key="2">
    <source>
        <dbReference type="EMBL" id="KAF9693226.1"/>
    </source>
</evidence>
<dbReference type="InterPro" id="IPR040632">
    <property type="entry name" value="Sulfotransfer_4"/>
</dbReference>
<keyword evidence="1" id="KW-1133">Transmembrane helix</keyword>
<dbReference type="OrthoDB" id="408152at2759"/>
<dbReference type="SUPFAM" id="SSF52540">
    <property type="entry name" value="P-loop containing nucleoside triphosphate hydrolases"/>
    <property type="match status" value="1"/>
</dbReference>
<name>A0A8H7IX72_9PLEO</name>
<proteinExistence type="predicted"/>
<keyword evidence="1" id="KW-0472">Membrane</keyword>
<feature type="transmembrane region" description="Helical" evidence="1">
    <location>
        <begin position="240"/>
        <end position="262"/>
    </location>
</feature>
<dbReference type="AlphaFoldDB" id="A0A8H7IX72"/>
<evidence type="ECO:0008006" key="4">
    <source>
        <dbReference type="Google" id="ProtNLM"/>
    </source>
</evidence>
<evidence type="ECO:0000256" key="1">
    <source>
        <dbReference type="SAM" id="Phobius"/>
    </source>
</evidence>
<dbReference type="InterPro" id="IPR027417">
    <property type="entry name" value="P-loop_NTPase"/>
</dbReference>
<keyword evidence="1" id="KW-0812">Transmembrane</keyword>
<dbReference type="Gene3D" id="3.40.50.300">
    <property type="entry name" value="P-loop containing nucleotide triphosphate hydrolases"/>
    <property type="match status" value="1"/>
</dbReference>
<dbReference type="Pfam" id="PF17784">
    <property type="entry name" value="Sulfotransfer_4"/>
    <property type="match status" value="1"/>
</dbReference>
<keyword evidence="3" id="KW-1185">Reference proteome</keyword>
<dbReference type="PANTHER" id="PTHR36978">
    <property type="entry name" value="P-LOOP CONTAINING NUCLEOTIDE TRIPHOSPHATE HYDROLASE"/>
    <property type="match status" value="1"/>
</dbReference>
<reference evidence="2" key="2">
    <citation type="submission" date="2020-09" db="EMBL/GenBank/DDBJ databases">
        <title>Reference genome assembly for Australian Ascochyta lentis isolate Al4.</title>
        <authorList>
            <person name="Lee R.C."/>
            <person name="Farfan-Caceres L.M."/>
            <person name="Debler J.W."/>
            <person name="Williams A.H."/>
            <person name="Henares B.M."/>
        </authorList>
    </citation>
    <scope>NUCLEOTIDE SEQUENCE</scope>
    <source>
        <strain evidence="2">Al4</strain>
    </source>
</reference>
<gene>
    <name evidence="2" type="ORF">EKO04_008722</name>
</gene>
<organism evidence="2 3">
    <name type="scientific">Ascochyta lentis</name>
    <dbReference type="NCBI Taxonomy" id="205686"/>
    <lineage>
        <taxon>Eukaryota</taxon>
        <taxon>Fungi</taxon>
        <taxon>Dikarya</taxon>
        <taxon>Ascomycota</taxon>
        <taxon>Pezizomycotina</taxon>
        <taxon>Dothideomycetes</taxon>
        <taxon>Pleosporomycetidae</taxon>
        <taxon>Pleosporales</taxon>
        <taxon>Pleosporineae</taxon>
        <taxon>Didymellaceae</taxon>
        <taxon>Ascochyta</taxon>
    </lineage>
</organism>
<evidence type="ECO:0000313" key="3">
    <source>
        <dbReference type="Proteomes" id="UP000651452"/>
    </source>
</evidence>
<dbReference type="PANTHER" id="PTHR36978:SF4">
    <property type="entry name" value="P-LOOP CONTAINING NUCLEOSIDE TRIPHOSPHATE HYDROLASE PROTEIN"/>
    <property type="match status" value="1"/>
</dbReference>
<comment type="caution">
    <text evidence="2">The sequence shown here is derived from an EMBL/GenBank/DDBJ whole genome shotgun (WGS) entry which is preliminary data.</text>
</comment>
<protein>
    <recommendedName>
        <fullName evidence="4">NAD dependent epimerase/dehydratase</fullName>
    </recommendedName>
</protein>
<sequence length="283" mass="32471">MADEPLIPKDEPSRNLPMRVLVLGLPRTDTASLISALRTLGYNPYTMRSLVTDPTHMPVWQEAVNSTQHASGLPLTINDILTDYDAIADLPGCMFAEQLITAYPRAKVILTTRQYHKWEKSMQESIWVLFTWRLFDLCRITGLSKMAPLIRLLHSLFGVHNGNEYGGYETRRAYEKHNERVRELVTRERLLEIDAEDESGWDELCGFLGEERPEVEYPRLKEETAMRAGLEQTWFSMMRYLVLMILLPGAGLIVGAVLYTYADDLIAARDQWVFAPVKEYLNS</sequence>
<dbReference type="EMBL" id="RZGK01000016">
    <property type="protein sequence ID" value="KAF9693226.1"/>
    <property type="molecule type" value="Genomic_DNA"/>
</dbReference>